<comment type="caution">
    <text evidence="5">The sequence shown here is derived from an EMBL/GenBank/DDBJ whole genome shotgun (WGS) entry which is preliminary data.</text>
</comment>
<evidence type="ECO:0000313" key="6">
    <source>
        <dbReference type="Proteomes" id="UP000460272"/>
    </source>
</evidence>
<dbReference type="AlphaFoldDB" id="A0A6P2C2V1"/>
<evidence type="ECO:0000259" key="4">
    <source>
        <dbReference type="Pfam" id="PF13191"/>
    </source>
</evidence>
<evidence type="ECO:0000256" key="3">
    <source>
        <dbReference type="SAM" id="MobiDB-lite"/>
    </source>
</evidence>
<keyword evidence="1" id="KW-0547">Nucleotide-binding</keyword>
<dbReference type="Proteomes" id="UP000460272">
    <property type="component" value="Unassembled WGS sequence"/>
</dbReference>
<dbReference type="GO" id="GO:0005737">
    <property type="term" value="C:cytoplasm"/>
    <property type="evidence" value="ECO:0007669"/>
    <property type="project" value="TreeGrafter"/>
</dbReference>
<dbReference type="GO" id="GO:0005524">
    <property type="term" value="F:ATP binding"/>
    <property type="evidence" value="ECO:0007669"/>
    <property type="project" value="UniProtKB-KW"/>
</dbReference>
<feature type="region of interest" description="Disordered" evidence="3">
    <location>
        <begin position="1"/>
        <end position="20"/>
    </location>
</feature>
<dbReference type="PANTHER" id="PTHR16305">
    <property type="entry name" value="TESTICULAR SOLUBLE ADENYLYL CYCLASE"/>
    <property type="match status" value="1"/>
</dbReference>
<dbReference type="Pfam" id="PF13191">
    <property type="entry name" value="AAA_16"/>
    <property type="match status" value="1"/>
</dbReference>
<protein>
    <recommendedName>
        <fullName evidence="4">Orc1-like AAA ATPase domain-containing protein</fullName>
    </recommendedName>
</protein>
<proteinExistence type="predicted"/>
<accession>A0A6P2C2V1</accession>
<keyword evidence="6" id="KW-1185">Reference proteome</keyword>
<keyword evidence="2" id="KW-0067">ATP-binding</keyword>
<feature type="domain" description="Orc1-like AAA ATPase" evidence="4">
    <location>
        <begin position="70"/>
        <end position="234"/>
    </location>
</feature>
<dbReference type="EMBL" id="RPFW01000003">
    <property type="protein sequence ID" value="TVZ04581.1"/>
    <property type="molecule type" value="Genomic_DNA"/>
</dbReference>
<sequence length="1080" mass="113904">MHAKRPRPRRRRARYHPRRAGVARSGRRIRVLPGQPGRCRCTAEHLAAATALTVRCPPVDNGQVDTTGGLIGRDEVLAVLRASFDQAAAGRGQLLLIGGEAGIGKTAVAGAAADLAAAQGALVLWGRCSETEGVPAFWPWAQVVRAAAEAGTRPPAAVAALGWAGTAEPADASGAAVSTARFRLFDATAGFLAALGDSRPVVVVVEDLHLADPDSLALAEFAARQLPGGRVLLIGTYRGEEATGQLRHLAGSASLISLAGLRPAEVSRLMTRHLGREPDDDEARRMWDRTAGNPLFVTELSRLAGVRGVTDASGLAVPGADSVRDVIERRLARLPQDCVHTLAAASLDTQALRPGLLQQALAVDVETHLELAAAAGVLVRTGNGLRFAHDLFREVLAAGLTGDAQATLHLSLARALEEQAAAGGLAYPAELAAHYCAVSLTRPDPAVRSAAVRHSRAAAAAAAARLAFADAVGHLERVLPLLDTDVATRLDVLLELGEARRKAGRLALARVTYLDGAALARASADHPRLARAALGLHAVGAKTGPSTEREQTIGLLQQAAGTTGLTPQLAALVNAALARDLFHSLDAARTTRARQLAQHAVTLARGSRDRWTLAHCLIAAHDVCWRPGSARERLTILDELLALARQLHSADLIAQARLLRATALLELGDPLAHAELDLFCRESEQLGDAAARWDAQSRRAAAALLAGQLEEAGALIGAAGRAAQDMGSADAVLIHDIQRWELARFQADRGSYRRLRPDAEPPVETWPPWRALLAADGGEPERAAAVMAGFPVEQSDGPGATVGYDLWFPSIAAEAAARCGSSALRRQLYERLLPLAGTHVVCGATVAYSGAVDHYLGLLAASLGEHSAAADHLAAAVAQHHQLGASAWAQLSALERTRVGRAAPAAAPNRFRREGAVWHITYRGKTIRMPDAKGLHDIAALLAQPREPVPATQLAGLVAPAGAAPVLDDQARAAYKARLTELDQEIDDATADSDLERASRAAAERDALIGELSRAFGLGGRRRRLGDDSERARKAVTARIQHAIDHLQRYHPDLAAHLRAAIRTGTACSYQPAEPVGWNQ</sequence>
<evidence type="ECO:0000256" key="2">
    <source>
        <dbReference type="ARBA" id="ARBA00022840"/>
    </source>
</evidence>
<dbReference type="SUPFAM" id="SSF52540">
    <property type="entry name" value="P-loop containing nucleoside triphosphate hydrolases"/>
    <property type="match status" value="1"/>
</dbReference>
<dbReference type="InterPro" id="IPR027417">
    <property type="entry name" value="P-loop_NTPase"/>
</dbReference>
<name>A0A6P2C2V1_9ACTN</name>
<dbReference type="OrthoDB" id="3178131at2"/>
<reference evidence="5 6" key="1">
    <citation type="submission" date="2018-11" db="EMBL/GenBank/DDBJ databases">
        <title>Trebonia kvetii gen.nov., sp.nov., a novel acidophilic actinobacterium, and proposal of the new actinobacterial family Treboniaceae fam. nov.</title>
        <authorList>
            <person name="Rapoport D."/>
            <person name="Sagova-Mareckova M."/>
            <person name="Sedlacek I."/>
            <person name="Provaznik J."/>
            <person name="Kralova S."/>
            <person name="Pavlinic D."/>
            <person name="Benes V."/>
            <person name="Kopecky J."/>
        </authorList>
    </citation>
    <scope>NUCLEOTIDE SEQUENCE [LARGE SCALE GENOMIC DNA]</scope>
    <source>
        <strain evidence="5 6">15Tr583</strain>
    </source>
</reference>
<dbReference type="InterPro" id="IPR041664">
    <property type="entry name" value="AAA_16"/>
</dbReference>
<organism evidence="5 6">
    <name type="scientific">Trebonia kvetii</name>
    <dbReference type="NCBI Taxonomy" id="2480626"/>
    <lineage>
        <taxon>Bacteria</taxon>
        <taxon>Bacillati</taxon>
        <taxon>Actinomycetota</taxon>
        <taxon>Actinomycetes</taxon>
        <taxon>Streptosporangiales</taxon>
        <taxon>Treboniaceae</taxon>
        <taxon>Trebonia</taxon>
    </lineage>
</organism>
<evidence type="ECO:0000313" key="5">
    <source>
        <dbReference type="EMBL" id="TVZ04581.1"/>
    </source>
</evidence>
<dbReference type="PANTHER" id="PTHR16305:SF35">
    <property type="entry name" value="TRANSCRIPTIONAL ACTIVATOR DOMAIN"/>
    <property type="match status" value="1"/>
</dbReference>
<evidence type="ECO:0000256" key="1">
    <source>
        <dbReference type="ARBA" id="ARBA00022741"/>
    </source>
</evidence>
<gene>
    <name evidence="5" type="ORF">EAS64_19715</name>
</gene>
<dbReference type="GO" id="GO:0004016">
    <property type="term" value="F:adenylate cyclase activity"/>
    <property type="evidence" value="ECO:0007669"/>
    <property type="project" value="TreeGrafter"/>
</dbReference>